<dbReference type="GeneID" id="77009989"/>
<dbReference type="Proteomes" id="UP000442469">
    <property type="component" value="Unassembled WGS sequence"/>
</dbReference>
<organism evidence="4 6">
    <name type="scientific">Paenibacillus macerans</name>
    <name type="common">Bacillus macerans</name>
    <dbReference type="NCBI Taxonomy" id="44252"/>
    <lineage>
        <taxon>Bacteria</taxon>
        <taxon>Bacillati</taxon>
        <taxon>Bacillota</taxon>
        <taxon>Bacilli</taxon>
        <taxon>Bacillales</taxon>
        <taxon>Paenibacillaceae</taxon>
        <taxon>Paenibacillus</taxon>
    </lineage>
</organism>
<feature type="transmembrane region" description="Helical" evidence="1">
    <location>
        <begin position="391"/>
        <end position="413"/>
    </location>
</feature>
<evidence type="ECO:0000256" key="2">
    <source>
        <dbReference type="SAM" id="SignalP"/>
    </source>
</evidence>
<evidence type="ECO:0000313" key="6">
    <source>
        <dbReference type="Proteomes" id="UP000029278"/>
    </source>
</evidence>
<proteinExistence type="predicted"/>
<keyword evidence="1" id="KW-1133">Transmembrane helix</keyword>
<protein>
    <submittedName>
        <fullName evidence="4">Beta-lactamase family protein</fullName>
    </submittedName>
    <submittedName>
        <fullName evidence="5">Serine hydrolase</fullName>
    </submittedName>
</protein>
<dbReference type="Gene3D" id="3.40.710.10">
    <property type="entry name" value="DD-peptidase/beta-lactamase superfamily"/>
    <property type="match status" value="1"/>
</dbReference>
<dbReference type="RefSeq" id="WP_036626740.1">
    <property type="nucleotide sequence ID" value="NZ_BGML01000007.1"/>
</dbReference>
<reference evidence="5 7" key="2">
    <citation type="submission" date="2019-11" db="EMBL/GenBank/DDBJ databases">
        <title>Draft genome sequences of five Paenibacillus species of dairy origin.</title>
        <authorList>
            <person name="Olajide A.M."/>
            <person name="Chen S."/>
            <person name="Lapointe G."/>
        </authorList>
    </citation>
    <scope>NUCLEOTIDE SEQUENCE [LARGE SCALE GENOMIC DNA]</scope>
    <source>
        <strain evidence="5 7">3CT49</strain>
    </source>
</reference>
<dbReference type="InterPro" id="IPR001466">
    <property type="entry name" value="Beta-lactam-related"/>
</dbReference>
<feature type="transmembrane region" description="Helical" evidence="1">
    <location>
        <begin position="425"/>
        <end position="448"/>
    </location>
</feature>
<dbReference type="Pfam" id="PF00144">
    <property type="entry name" value="Beta-lactamase"/>
    <property type="match status" value="1"/>
</dbReference>
<feature type="chain" id="PRO_5038207290" evidence="2">
    <location>
        <begin position="36"/>
        <end position="502"/>
    </location>
</feature>
<sequence length="502" mass="55149">MNSVSYKKKAAASFLKTLLLTMAAALIVCAIPLKAGAESDEIDKEQIDAFMQDSMKKLQIPGASLAIVKGDQVLFQNGYGISGPDRTPVTAQTPFVIGSVSKSFTALAVMQLADAGKIDLEAPVRQYLPWFRVADEAASAQIRVKHLLHQTSGISTYDGQVSLTQGGLPIEQHIRNLKQVELTEPVGTAYQYSNLNYDILGGIIEAVSGMSYGDYIKQNIYAPLGMTHSYASPNSAQELAAGYQPVFGLMLPTKMINHEGTVPSGYLVSSAEDMSKYLIPQINQGRFGNTSVVSERSAALMHAPAVQMWGSQYYGMGWSVDKNRNWVYHDGSTENTYSKMIIDGDYGIIFLANSMDFFHIDAYDQITAGIDRILHGEQPITAGMDSYRKDFLIVDAVALAVLLYLVLSVRGLFRWKTRFKPTKLRIAIQVLSITFIHAFIPLAILFVLPKVLVPWPVIFVFLAGLGHFMYYASIALLAIGIIKLPLLVNSIRKQKNGRNSAV</sequence>
<evidence type="ECO:0000259" key="3">
    <source>
        <dbReference type="Pfam" id="PF00144"/>
    </source>
</evidence>
<feature type="transmembrane region" description="Helical" evidence="1">
    <location>
        <begin position="468"/>
        <end position="488"/>
    </location>
</feature>
<dbReference type="PANTHER" id="PTHR46825">
    <property type="entry name" value="D-ALANYL-D-ALANINE-CARBOXYPEPTIDASE/ENDOPEPTIDASE AMPH"/>
    <property type="match status" value="1"/>
</dbReference>
<dbReference type="InterPro" id="IPR012338">
    <property type="entry name" value="Beta-lactam/transpept-like"/>
</dbReference>
<dbReference type="GO" id="GO:0016787">
    <property type="term" value="F:hydrolase activity"/>
    <property type="evidence" value="ECO:0007669"/>
    <property type="project" value="UniProtKB-KW"/>
</dbReference>
<evidence type="ECO:0000313" key="5">
    <source>
        <dbReference type="EMBL" id="MUG22495.1"/>
    </source>
</evidence>
<keyword evidence="6" id="KW-1185">Reference proteome</keyword>
<dbReference type="OrthoDB" id="846150at2"/>
<keyword evidence="1" id="KW-0812">Transmembrane</keyword>
<dbReference type="InterPro" id="IPR050491">
    <property type="entry name" value="AmpC-like"/>
</dbReference>
<dbReference type="AlphaFoldDB" id="A0A090XUD6"/>
<keyword evidence="1" id="KW-0472">Membrane</keyword>
<keyword evidence="5" id="KW-0378">Hydrolase</keyword>
<reference evidence="4 6" key="1">
    <citation type="submission" date="2014-04" db="EMBL/GenBank/DDBJ databases">
        <authorList>
            <person name="Bishop-Lilly K.A."/>
            <person name="Broomall S.M."/>
            <person name="Chain P.S."/>
            <person name="Chertkov O."/>
            <person name="Coyne S.R."/>
            <person name="Daligault H.E."/>
            <person name="Davenport K.W."/>
            <person name="Erkkila T."/>
            <person name="Frey K.G."/>
            <person name="Gibbons H.S."/>
            <person name="Gu W."/>
            <person name="Jaissle J."/>
            <person name="Johnson S.L."/>
            <person name="Koroleva G.I."/>
            <person name="Ladner J.T."/>
            <person name="Lo C.-C."/>
            <person name="Minogue T.D."/>
            <person name="Munk C."/>
            <person name="Palacios G.F."/>
            <person name="Redden C.L."/>
            <person name="Rosenzweig C.N."/>
            <person name="Scholz M.B."/>
            <person name="Teshima H."/>
            <person name="Xu Y."/>
        </authorList>
    </citation>
    <scope>NUCLEOTIDE SEQUENCE [LARGE SCALE GENOMIC DNA]</scope>
    <source>
        <strain evidence="4 6">8244</strain>
    </source>
</reference>
<dbReference type="EMBL" id="WNZZ01000004">
    <property type="protein sequence ID" value="MUG22495.1"/>
    <property type="molecule type" value="Genomic_DNA"/>
</dbReference>
<comment type="caution">
    <text evidence="4">The sequence shown here is derived from an EMBL/GenBank/DDBJ whole genome shotgun (WGS) entry which is preliminary data.</text>
</comment>
<dbReference type="HOGENOM" id="CLU_020027_4_0_9"/>
<dbReference type="Proteomes" id="UP000029278">
    <property type="component" value="Unassembled WGS sequence"/>
</dbReference>
<feature type="domain" description="Beta-lactamase-related" evidence="3">
    <location>
        <begin position="47"/>
        <end position="357"/>
    </location>
</feature>
<evidence type="ECO:0000256" key="1">
    <source>
        <dbReference type="SAM" id="Phobius"/>
    </source>
</evidence>
<feature type="signal peptide" evidence="2">
    <location>
        <begin position="1"/>
        <end position="35"/>
    </location>
</feature>
<dbReference type="PATRIC" id="fig|44252.3.peg.6659"/>
<dbReference type="EMBL" id="JMQA01000064">
    <property type="protein sequence ID" value="KFM83740.1"/>
    <property type="molecule type" value="Genomic_DNA"/>
</dbReference>
<dbReference type="STRING" id="44252.DJ90_5204"/>
<keyword evidence="2" id="KW-0732">Signal</keyword>
<evidence type="ECO:0000313" key="7">
    <source>
        <dbReference type="Proteomes" id="UP000442469"/>
    </source>
</evidence>
<name>A0A090XUD6_PAEMA</name>
<evidence type="ECO:0000313" key="4">
    <source>
        <dbReference type="EMBL" id="KFM83740.1"/>
    </source>
</evidence>
<dbReference type="SUPFAM" id="SSF56601">
    <property type="entry name" value="beta-lactamase/transpeptidase-like"/>
    <property type="match status" value="1"/>
</dbReference>
<dbReference type="PANTHER" id="PTHR46825:SF9">
    <property type="entry name" value="BETA-LACTAMASE-RELATED DOMAIN-CONTAINING PROTEIN"/>
    <property type="match status" value="1"/>
</dbReference>
<gene>
    <name evidence="4" type="ORF">DJ90_5204</name>
    <name evidence="5" type="ORF">GNQ08_08715</name>
</gene>
<accession>A0A090XUD6</accession>